<dbReference type="InterPro" id="IPR036737">
    <property type="entry name" value="OmpA-like_sf"/>
</dbReference>
<organism evidence="6 7">
    <name type="scientific">Desulfobacula toluolica (strain DSM 7467 / Tol2)</name>
    <dbReference type="NCBI Taxonomy" id="651182"/>
    <lineage>
        <taxon>Bacteria</taxon>
        <taxon>Pseudomonadati</taxon>
        <taxon>Thermodesulfobacteriota</taxon>
        <taxon>Desulfobacteria</taxon>
        <taxon>Desulfobacterales</taxon>
        <taxon>Desulfobacteraceae</taxon>
        <taxon>Desulfobacula</taxon>
    </lineage>
</organism>
<evidence type="ECO:0000313" key="7">
    <source>
        <dbReference type="Proteomes" id="UP000007347"/>
    </source>
</evidence>
<keyword evidence="7" id="KW-1185">Reference proteome</keyword>
<dbReference type="PRINTS" id="PR01021">
    <property type="entry name" value="OMPADOMAIN"/>
</dbReference>
<proteinExistence type="predicted"/>
<dbReference type="PANTHER" id="PTHR30329:SF21">
    <property type="entry name" value="LIPOPROTEIN YIAD-RELATED"/>
    <property type="match status" value="1"/>
</dbReference>
<dbReference type="CDD" id="cd07185">
    <property type="entry name" value="OmpA_C-like"/>
    <property type="match status" value="1"/>
</dbReference>
<name>K0NL52_DESTT</name>
<dbReference type="InterPro" id="IPR006665">
    <property type="entry name" value="OmpA-like"/>
</dbReference>
<dbReference type="Gene3D" id="1.25.40.10">
    <property type="entry name" value="Tetratricopeptide repeat domain"/>
    <property type="match status" value="1"/>
</dbReference>
<dbReference type="SUPFAM" id="SSF103088">
    <property type="entry name" value="OmpA-like"/>
    <property type="match status" value="1"/>
</dbReference>
<evidence type="ECO:0000256" key="3">
    <source>
        <dbReference type="ARBA" id="ARBA00023237"/>
    </source>
</evidence>
<dbReference type="Gene3D" id="3.30.1330.60">
    <property type="entry name" value="OmpA-like domain"/>
    <property type="match status" value="1"/>
</dbReference>
<dbReference type="InterPro" id="IPR050330">
    <property type="entry name" value="Bact_OuterMem_StrucFunc"/>
</dbReference>
<dbReference type="PANTHER" id="PTHR30329">
    <property type="entry name" value="STATOR ELEMENT OF FLAGELLAR MOTOR COMPLEX"/>
    <property type="match status" value="1"/>
</dbReference>
<dbReference type="GO" id="GO:0009279">
    <property type="term" value="C:cell outer membrane"/>
    <property type="evidence" value="ECO:0007669"/>
    <property type="project" value="UniProtKB-SubCell"/>
</dbReference>
<dbReference type="HOGENOM" id="CLU_975670_0_0_7"/>
<dbReference type="InterPro" id="IPR006664">
    <property type="entry name" value="OMP_bac"/>
</dbReference>
<accession>K0NL52</accession>
<dbReference type="Proteomes" id="UP000007347">
    <property type="component" value="Chromosome"/>
</dbReference>
<dbReference type="SMART" id="SM00028">
    <property type="entry name" value="TPR"/>
    <property type="match status" value="2"/>
</dbReference>
<keyword evidence="2 4" id="KW-0472">Membrane</keyword>
<comment type="subcellular location">
    <subcellularLocation>
        <location evidence="1">Cell outer membrane</location>
    </subcellularLocation>
</comment>
<sequence>MHKYFFYCIAAAIIFSIDIFGGTVFAHDCEKANILYHQAMSTAQGKERLDLLNNSLAAFPTFAGFYESGRTLVAMGRLTRAEKAYNEAKTLAGDDISQAKVYVSLGTVYEKLDRLEDAYTCYKLSKGYHQFPKVVKKIMAMDEVRSKEGVLSKSIVNRLTTVSKAYGVEPAIDLYVHFELNSDQLKEKGLVQVKELGKAMRNPVFLKHHFVIIGHTDSQGDQEDNLRLSKRRAKTVKSWLKKNYGLPDHRITTKGRGEEELLYVQNSEQAHALNRRVEVRLRIEN</sequence>
<dbReference type="EMBL" id="FO203503">
    <property type="protein sequence ID" value="CCK80688.1"/>
    <property type="molecule type" value="Genomic_DNA"/>
</dbReference>
<evidence type="ECO:0000256" key="1">
    <source>
        <dbReference type="ARBA" id="ARBA00004442"/>
    </source>
</evidence>
<dbReference type="Pfam" id="PF00691">
    <property type="entry name" value="OmpA"/>
    <property type="match status" value="1"/>
</dbReference>
<reference evidence="6 7" key="1">
    <citation type="journal article" date="2013" name="Environ. Microbiol.">
        <title>Complete genome, catabolic sub-proteomes and key-metabolites of Desulfobacula toluolica Tol2, a marine, aromatic compound-degrading, sulfate-reducing bacterium.</title>
        <authorList>
            <person name="Wohlbrand L."/>
            <person name="Jacob J.H."/>
            <person name="Kube M."/>
            <person name="Mussmann M."/>
            <person name="Jarling R."/>
            <person name="Beck A."/>
            <person name="Amann R."/>
            <person name="Wilkes H."/>
            <person name="Reinhardt R."/>
            <person name="Rabus R."/>
        </authorList>
    </citation>
    <scope>NUCLEOTIDE SEQUENCE [LARGE SCALE GENOMIC DNA]</scope>
    <source>
        <strain evidence="7">DSM 7467 / Tol2</strain>
    </source>
</reference>
<dbReference type="InterPro" id="IPR019734">
    <property type="entry name" value="TPR_rpt"/>
</dbReference>
<gene>
    <name evidence="6" type="ordered locus">TOL2_C25290</name>
</gene>
<dbReference type="OrthoDB" id="9783110at2"/>
<dbReference type="PROSITE" id="PS51123">
    <property type="entry name" value="OMPA_2"/>
    <property type="match status" value="1"/>
</dbReference>
<dbReference type="AlphaFoldDB" id="K0NL52"/>
<protein>
    <submittedName>
        <fullName evidence="6">AmpA/MotB domain protein</fullName>
    </submittedName>
</protein>
<evidence type="ECO:0000256" key="4">
    <source>
        <dbReference type="PROSITE-ProRule" id="PRU00473"/>
    </source>
</evidence>
<evidence type="ECO:0000313" key="6">
    <source>
        <dbReference type="EMBL" id="CCK80688.1"/>
    </source>
</evidence>
<dbReference type="InterPro" id="IPR011990">
    <property type="entry name" value="TPR-like_helical_dom_sf"/>
</dbReference>
<feature type="domain" description="OmpA-like" evidence="5">
    <location>
        <begin position="165"/>
        <end position="285"/>
    </location>
</feature>
<keyword evidence="3" id="KW-0998">Cell outer membrane</keyword>
<evidence type="ECO:0000259" key="5">
    <source>
        <dbReference type="PROSITE" id="PS51123"/>
    </source>
</evidence>
<dbReference type="STRING" id="651182.TOL2_C25290"/>
<dbReference type="SUPFAM" id="SSF48452">
    <property type="entry name" value="TPR-like"/>
    <property type="match status" value="1"/>
</dbReference>
<dbReference type="KEGG" id="dto:TOL2_C25290"/>
<dbReference type="Pfam" id="PF13181">
    <property type="entry name" value="TPR_8"/>
    <property type="match status" value="2"/>
</dbReference>
<evidence type="ECO:0000256" key="2">
    <source>
        <dbReference type="ARBA" id="ARBA00023136"/>
    </source>
</evidence>
<dbReference type="RefSeq" id="WP_014957994.1">
    <property type="nucleotide sequence ID" value="NC_018645.1"/>
</dbReference>